<dbReference type="PANTHER" id="PTHR33448:SF3">
    <property type="entry name" value="OS09G0370000 PROTEIN"/>
    <property type="match status" value="1"/>
</dbReference>
<evidence type="ECO:0000256" key="2">
    <source>
        <dbReference type="SAM" id="MobiDB-lite"/>
    </source>
</evidence>
<comment type="caution">
    <text evidence="3">The sequence shown here is derived from an EMBL/GenBank/DDBJ whole genome shotgun (WGS) entry which is preliminary data.</text>
</comment>
<keyword evidence="4" id="KW-1185">Reference proteome</keyword>
<protein>
    <submittedName>
        <fullName evidence="3">Uncharacterized protein</fullName>
    </submittedName>
</protein>
<accession>A0ABR2G9R3</accession>
<proteinExistence type="predicted"/>
<sequence length="308" mass="35116">MKGSDTKTKGAPSADLLVCFPSRSRLTLTPKPICSPARSSDPNNRHHNHRHRRHLFIKKLRARNGAGVGVAGQASPLPWARNKPMGSETFSESEPTSPKVTCAGQIKVGSKTRSCKSWQSVMKEIERIRNNKKRSGWVESLGFKNEVIQFLTCLRLRSIRFDFQCFGSFPRRDITTEDEDEGVEDEEYQGIHNHVEGSETWRSKFCKGFLVLQENQSKGLSREEKKDGDQSHQTALPVPPSNALLLMHCRSAPAKSWLKEKVKDEENLENDEEEECKRKTNNLRSLIEEERRRTKERLLVMNTTLVSS</sequence>
<gene>
    <name evidence="3" type="ORF">V6N12_065679</name>
</gene>
<feature type="region of interest" description="Disordered" evidence="2">
    <location>
        <begin position="68"/>
        <end position="99"/>
    </location>
</feature>
<dbReference type="Proteomes" id="UP001472677">
    <property type="component" value="Unassembled WGS sequence"/>
</dbReference>
<reference evidence="3 4" key="1">
    <citation type="journal article" date="2024" name="G3 (Bethesda)">
        <title>Genome assembly of Hibiscus sabdariffa L. provides insights into metabolisms of medicinal natural products.</title>
        <authorList>
            <person name="Kim T."/>
        </authorList>
    </citation>
    <scope>NUCLEOTIDE SEQUENCE [LARGE SCALE GENOMIC DNA]</scope>
    <source>
        <strain evidence="3">TK-2024</strain>
        <tissue evidence="3">Old leaves</tissue>
    </source>
</reference>
<feature type="region of interest" description="Disordered" evidence="2">
    <location>
        <begin position="30"/>
        <end position="50"/>
    </location>
</feature>
<evidence type="ECO:0000256" key="1">
    <source>
        <dbReference type="SAM" id="Coils"/>
    </source>
</evidence>
<evidence type="ECO:0000313" key="3">
    <source>
        <dbReference type="EMBL" id="KAK8597203.1"/>
    </source>
</evidence>
<name>A0ABR2G9R3_9ROSI</name>
<dbReference type="EMBL" id="JBBPBM010000002">
    <property type="protein sequence ID" value="KAK8597203.1"/>
    <property type="molecule type" value="Genomic_DNA"/>
</dbReference>
<feature type="coiled-coil region" evidence="1">
    <location>
        <begin position="254"/>
        <end position="289"/>
    </location>
</feature>
<feature type="compositionally biased region" description="Low complexity" evidence="2">
    <location>
        <begin position="87"/>
        <end position="98"/>
    </location>
</feature>
<dbReference type="PANTHER" id="PTHR33448">
    <property type="entry name" value="CHLOROPLAST PROTEIN HCF243-RELATED"/>
    <property type="match status" value="1"/>
</dbReference>
<evidence type="ECO:0000313" key="4">
    <source>
        <dbReference type="Proteomes" id="UP001472677"/>
    </source>
</evidence>
<keyword evidence="1" id="KW-0175">Coiled coil</keyword>
<organism evidence="3 4">
    <name type="scientific">Hibiscus sabdariffa</name>
    <name type="common">roselle</name>
    <dbReference type="NCBI Taxonomy" id="183260"/>
    <lineage>
        <taxon>Eukaryota</taxon>
        <taxon>Viridiplantae</taxon>
        <taxon>Streptophyta</taxon>
        <taxon>Embryophyta</taxon>
        <taxon>Tracheophyta</taxon>
        <taxon>Spermatophyta</taxon>
        <taxon>Magnoliopsida</taxon>
        <taxon>eudicotyledons</taxon>
        <taxon>Gunneridae</taxon>
        <taxon>Pentapetalae</taxon>
        <taxon>rosids</taxon>
        <taxon>malvids</taxon>
        <taxon>Malvales</taxon>
        <taxon>Malvaceae</taxon>
        <taxon>Malvoideae</taxon>
        <taxon>Hibiscus</taxon>
    </lineage>
</organism>